<name>A0ABS2XQ53_POLSP</name>
<feature type="non-terminal residue" evidence="13">
    <location>
        <position position="1324"/>
    </location>
</feature>
<keyword evidence="4" id="KW-0812">Transmembrane</keyword>
<evidence type="ECO:0000256" key="3">
    <source>
        <dbReference type="ARBA" id="ARBA00022475"/>
    </source>
</evidence>
<keyword evidence="14" id="KW-1185">Reference proteome</keyword>
<comment type="caution">
    <text evidence="13">The sequence shown here is derived from an EMBL/GenBank/DDBJ whole genome shotgun (WGS) entry which is preliminary data.</text>
</comment>
<evidence type="ECO:0000256" key="4">
    <source>
        <dbReference type="ARBA" id="ARBA00022692"/>
    </source>
</evidence>
<evidence type="ECO:0000256" key="2">
    <source>
        <dbReference type="ARBA" id="ARBA00007627"/>
    </source>
</evidence>
<evidence type="ECO:0000256" key="1">
    <source>
        <dbReference type="ARBA" id="ARBA00004251"/>
    </source>
</evidence>
<sequence>MEQKQNMKRHSSFPAFYLMPFSAGICWALLSSLLLHWVIVEAKDLPQCKETDYYFEYTECDITGSRWRVAIPINEGSCSGLPDPVKGTKCTFSCAVGEFLEMSTQQCTPCAAGTYSLGSGILFDEWDDLPPGFTNLATYMDNGPGSEETVSCDNSTWVPKGNYLESNRDDCTVSLIYAVHLKKQGSVSFSYQYVDSNVLFEFFIQNDQCQELDTSDQKWIKLTDHGEWETHTVNLKTGTNILYWRTTGILLGSKIVKPVLLKNIHIEGVAYTSECFPCKPGTFSKMPGSKSCEVCPRNTFSGKGASSCTQCIDNLVYAEEGSAGCTERPVCTVKDYFQIHTPCDKDGKTQIMYKWIEPKICREDVQNAVKLPPSGEKKACPPCNPGFFNNDMATCTPCPPGTYSDGMTECKTCPAGTEPAIGYEFKWWNVLPANMKTSCFNVGNTKCDGMSGWGVAGDHIHSGSGGSDNDYLILNLQVPGFKPPTSLTAASGNEVGRVTFVFETICSADCELYFMMDVNRKSTSVVESWEGTKEKQSYTHIVTKNSSVSFTWAFQRTNQAQETRRFVNDIVKIYSITVSNVLDGVASSCTACALGPQQSGSSCVPCPPGNYIDKDSNQCKECPANTYLSVHQLSGKEACIPCGPGSRSNKDHSFCFSDCIFNHASENQTLSYDFSQLSPVGSIMNGPSFTSRGTKYYHFFNISLCGDEGKKKAVCTDNVTDMAVKDLQNESNEDTNFVETFICQSTIIPSDGRGFRTALSSQSISLADIFIGATIDTALDGITAKPDLFPDTSKKLPDVHFFYRSPQATSSCDPGRTSVISLRCNPEKSYPGELTVPSKCPAGTCDGCAFNFMWESAEACPLCTEKDYHEIEGACKNGIQDTLYVWNEPKLCTKGVSLPERKSSVCEAVDFWLKVGAGIGAFTAVLLISLTCYFWKKNKKLEYKYSRLVMTANKECELPAADSCAIMEGEDNEEDVVYSTKPSLLGKLKSIATKNCSQFRSELYGILRGVATPQDIAMVRNARPGEDSDWTRVIQEDCPAPAQEHTPNSLEEGVEFVLCYLGAAINRTAAQVAGSAESRPGVSESPAPRQGDHESPAPRQGDRGDPKPDRELFPSPPAEVAEKRANARTPACPDSLPRFAQGCLPRFAQGCLPGIAWGCLLLCIAWDCLSLRIAWGCQPLRIAWGRWNCFARGRSLLCLAVGVRVAGVSPEGAAGYEKGGRGQETTFSHSNFAAGDLGGGLETTNPSSFSAAGLALAEGVSLGAVSTSADSCTIGSISTASGTARGEICPTVSTSADSMASSSLAIGNIAAHQPLKVPVLGPGL</sequence>
<dbReference type="InterPro" id="IPR056606">
    <property type="entry name" value="Elapor1/2_C"/>
</dbReference>
<dbReference type="InterPro" id="IPR056607">
    <property type="entry name" value="Elapor1/2_MRH"/>
</dbReference>
<dbReference type="InterPro" id="IPR039181">
    <property type="entry name" value="Elapor1/2"/>
</dbReference>
<dbReference type="Pfam" id="PF23089">
    <property type="entry name" value="ELAPOR1_C"/>
    <property type="match status" value="1"/>
</dbReference>
<keyword evidence="8" id="KW-1015">Disulfide bond</keyword>
<protein>
    <submittedName>
        <fullName evidence="13">K132L protein</fullName>
    </submittedName>
</protein>
<dbReference type="PANTHER" id="PTHR22727:SF3">
    <property type="entry name" value="ENDOSOME_LYSOSOME-ASSOCIATED APOPTOSIS AND AUTOPHAGY REGULATOR FAMILY MEMBER 2"/>
    <property type="match status" value="1"/>
</dbReference>
<feature type="region of interest" description="Disordered" evidence="10">
    <location>
        <begin position="1072"/>
        <end position="1130"/>
    </location>
</feature>
<dbReference type="Pfam" id="PF23032">
    <property type="entry name" value="GBD_ELAPOR1-like_3rd"/>
    <property type="match status" value="1"/>
</dbReference>
<dbReference type="SUPFAM" id="SSF50911">
    <property type="entry name" value="Mannose 6-phosphate receptor domain"/>
    <property type="match status" value="1"/>
</dbReference>
<dbReference type="InterPro" id="IPR044865">
    <property type="entry name" value="MRH_dom"/>
</dbReference>
<evidence type="ECO:0000259" key="12">
    <source>
        <dbReference type="PROSITE" id="PS51914"/>
    </source>
</evidence>
<dbReference type="PANTHER" id="PTHR22727">
    <property type="entry name" value="PROTEIN CBG13728"/>
    <property type="match status" value="1"/>
</dbReference>
<dbReference type="Proteomes" id="UP001166093">
    <property type="component" value="Unassembled WGS sequence"/>
</dbReference>
<dbReference type="Pfam" id="PF23091">
    <property type="entry name" value="TNFR_ELAPOR1_6th"/>
    <property type="match status" value="1"/>
</dbReference>
<feature type="chain" id="PRO_5046346061" evidence="11">
    <location>
        <begin position="43"/>
        <end position="1324"/>
    </location>
</feature>
<evidence type="ECO:0000256" key="8">
    <source>
        <dbReference type="ARBA" id="ARBA00023157"/>
    </source>
</evidence>
<dbReference type="InterPro" id="IPR009011">
    <property type="entry name" value="Man6P_isomerase_rcpt-bd_dom_sf"/>
</dbReference>
<comment type="similarity">
    <text evidence="2">Belongs to the ELAPOR family.</text>
</comment>
<evidence type="ECO:0000256" key="11">
    <source>
        <dbReference type="SAM" id="SignalP"/>
    </source>
</evidence>
<evidence type="ECO:0000256" key="9">
    <source>
        <dbReference type="ARBA" id="ARBA00023180"/>
    </source>
</evidence>
<keyword evidence="6" id="KW-1133">Transmembrane helix</keyword>
<proteinExistence type="inferred from homology"/>
<comment type="subcellular location">
    <subcellularLocation>
        <location evidence="1">Cell membrane</location>
        <topology evidence="1">Single-pass type I membrane protein</topology>
    </subcellularLocation>
</comment>
<feature type="signal peptide" evidence="11">
    <location>
        <begin position="1"/>
        <end position="42"/>
    </location>
</feature>
<dbReference type="SUPFAM" id="SSF57184">
    <property type="entry name" value="Growth factor receptor domain"/>
    <property type="match status" value="2"/>
</dbReference>
<dbReference type="PROSITE" id="PS51914">
    <property type="entry name" value="MRH"/>
    <property type="match status" value="1"/>
</dbReference>
<dbReference type="InterPro" id="IPR056608">
    <property type="entry name" value="Elapor1/2_GBD"/>
</dbReference>
<accession>A0ABS2XQ53</accession>
<dbReference type="InterPro" id="IPR056610">
    <property type="entry name" value="Elapor1/2_TNFR-like"/>
</dbReference>
<dbReference type="InterPro" id="IPR009030">
    <property type="entry name" value="Growth_fac_rcpt_cys_sf"/>
</dbReference>
<evidence type="ECO:0000256" key="6">
    <source>
        <dbReference type="ARBA" id="ARBA00022989"/>
    </source>
</evidence>
<dbReference type="Gene3D" id="2.10.50.10">
    <property type="entry name" value="Tumor Necrosis Factor Receptor, subunit A, domain 2"/>
    <property type="match status" value="3"/>
</dbReference>
<reference evidence="13" key="1">
    <citation type="journal article" date="2021" name="Cell">
        <title>Tracing the genetic footprints of vertebrate landing in non-teleost ray-finned fishes.</title>
        <authorList>
            <person name="Bi X."/>
            <person name="Wang K."/>
            <person name="Yang L."/>
            <person name="Pan H."/>
            <person name="Jiang H."/>
            <person name="Wei Q."/>
            <person name="Fang M."/>
            <person name="Yu H."/>
            <person name="Zhu C."/>
            <person name="Cai Y."/>
            <person name="He Y."/>
            <person name="Gan X."/>
            <person name="Zeng H."/>
            <person name="Yu D."/>
            <person name="Zhu Y."/>
            <person name="Jiang H."/>
            <person name="Qiu Q."/>
            <person name="Yang H."/>
            <person name="Zhang Y.E."/>
            <person name="Wang W."/>
            <person name="Zhu M."/>
            <person name="He S."/>
            <person name="Zhang G."/>
        </authorList>
    </citation>
    <scope>NUCLEOTIDE SEQUENCE</scope>
    <source>
        <strain evidence="13">Pddl_001</strain>
    </source>
</reference>
<keyword evidence="3" id="KW-1003">Cell membrane</keyword>
<dbReference type="Gene3D" id="2.70.130.10">
    <property type="entry name" value="Mannose-6-phosphate receptor binding domain"/>
    <property type="match status" value="1"/>
</dbReference>
<dbReference type="Pfam" id="PF23031">
    <property type="entry name" value="GBD_ELAPOR1"/>
    <property type="match status" value="1"/>
</dbReference>
<keyword evidence="5 11" id="KW-0732">Signal</keyword>
<organism evidence="13 14">
    <name type="scientific">Polyodon spathula</name>
    <name type="common">North American paddlefish</name>
    <name type="synonym">Squalus spathula</name>
    <dbReference type="NCBI Taxonomy" id="7913"/>
    <lineage>
        <taxon>Eukaryota</taxon>
        <taxon>Metazoa</taxon>
        <taxon>Chordata</taxon>
        <taxon>Craniata</taxon>
        <taxon>Vertebrata</taxon>
        <taxon>Euteleostomi</taxon>
        <taxon>Actinopterygii</taxon>
        <taxon>Chondrostei</taxon>
        <taxon>Acipenseriformes</taxon>
        <taxon>Polyodontidae</taxon>
        <taxon>Polyodon</taxon>
    </lineage>
</organism>
<evidence type="ECO:0000256" key="7">
    <source>
        <dbReference type="ARBA" id="ARBA00023136"/>
    </source>
</evidence>
<keyword evidence="7" id="KW-0472">Membrane</keyword>
<evidence type="ECO:0000313" key="13">
    <source>
        <dbReference type="EMBL" id="MBN3276163.1"/>
    </source>
</evidence>
<feature type="non-terminal residue" evidence="13">
    <location>
        <position position="1"/>
    </location>
</feature>
<dbReference type="Pfam" id="PF23087">
    <property type="entry name" value="MRH_ELAPOR1_9th"/>
    <property type="match status" value="1"/>
</dbReference>
<dbReference type="EMBL" id="JAAWVQ010057377">
    <property type="protein sequence ID" value="MBN3276163.1"/>
    <property type="molecule type" value="Genomic_DNA"/>
</dbReference>
<feature type="domain" description="MRH" evidence="12">
    <location>
        <begin position="657"/>
        <end position="862"/>
    </location>
</feature>
<evidence type="ECO:0000313" key="14">
    <source>
        <dbReference type="Proteomes" id="UP001166093"/>
    </source>
</evidence>
<keyword evidence="9" id="KW-0325">Glycoprotein</keyword>
<evidence type="ECO:0000256" key="10">
    <source>
        <dbReference type="SAM" id="MobiDB-lite"/>
    </source>
</evidence>
<gene>
    <name evidence="13" type="primary">K132l</name>
    <name evidence="13" type="ORF">GTO93_0013920</name>
</gene>
<evidence type="ECO:0000256" key="5">
    <source>
        <dbReference type="ARBA" id="ARBA00022729"/>
    </source>
</evidence>
<dbReference type="InterPro" id="IPR056609">
    <property type="entry name" value="Elapor1-like_3rd"/>
</dbReference>
<dbReference type="SMART" id="SM01411">
    <property type="entry name" value="Ephrin_rec_like"/>
    <property type="match status" value="4"/>
</dbReference>
<feature type="compositionally biased region" description="Basic and acidic residues" evidence="10">
    <location>
        <begin position="1090"/>
        <end position="1112"/>
    </location>
</feature>